<dbReference type="CDD" id="cd07328">
    <property type="entry name" value="M48_Ste24p_like"/>
    <property type="match status" value="1"/>
</dbReference>
<evidence type="ECO:0000256" key="7">
    <source>
        <dbReference type="ARBA" id="ARBA00022989"/>
    </source>
</evidence>
<keyword evidence="1" id="KW-1003">Cell membrane</keyword>
<evidence type="ECO:0000256" key="3">
    <source>
        <dbReference type="ARBA" id="ARBA00022692"/>
    </source>
</evidence>
<evidence type="ECO:0000256" key="5">
    <source>
        <dbReference type="ARBA" id="ARBA00022801"/>
    </source>
</evidence>
<evidence type="ECO:0000313" key="13">
    <source>
        <dbReference type="EMBL" id="PYC77693.1"/>
    </source>
</evidence>
<keyword evidence="6 10" id="KW-0862">Zinc</keyword>
<feature type="transmembrane region" description="Helical" evidence="11">
    <location>
        <begin position="106"/>
        <end position="128"/>
    </location>
</feature>
<comment type="caution">
    <text evidence="13">The sequence shown here is derived from an EMBL/GenBank/DDBJ whole genome shotgun (WGS) entry which is preliminary data.</text>
</comment>
<evidence type="ECO:0000256" key="1">
    <source>
        <dbReference type="ARBA" id="ARBA00022475"/>
    </source>
</evidence>
<dbReference type="Gene3D" id="3.30.2010.10">
    <property type="entry name" value="Metalloproteases ('zincins'), catalytic domain"/>
    <property type="match status" value="1"/>
</dbReference>
<evidence type="ECO:0000256" key="10">
    <source>
        <dbReference type="RuleBase" id="RU003983"/>
    </source>
</evidence>
<keyword evidence="8 10" id="KW-0482">Metalloprotease</keyword>
<proteinExistence type="inferred from homology"/>
<organism evidence="13 14">
    <name type="scientific">Streptomyces tateyamensis</name>
    <dbReference type="NCBI Taxonomy" id="565073"/>
    <lineage>
        <taxon>Bacteria</taxon>
        <taxon>Bacillati</taxon>
        <taxon>Actinomycetota</taxon>
        <taxon>Actinomycetes</taxon>
        <taxon>Kitasatosporales</taxon>
        <taxon>Streptomycetaceae</taxon>
        <taxon>Streptomyces</taxon>
    </lineage>
</organism>
<protein>
    <recommendedName>
        <fullName evidence="12">Peptidase M48 domain-containing protein</fullName>
    </recommendedName>
</protein>
<feature type="transmembrane region" description="Helical" evidence="11">
    <location>
        <begin position="80"/>
        <end position="100"/>
    </location>
</feature>
<feature type="transmembrane region" description="Helical" evidence="11">
    <location>
        <begin position="263"/>
        <end position="282"/>
    </location>
</feature>
<gene>
    <name evidence="13" type="ORF">C7C46_18035</name>
</gene>
<name>A0A2V4NPC7_9ACTN</name>
<dbReference type="PANTHER" id="PTHR43221:SF2">
    <property type="entry name" value="PROTEASE HTPX HOMOLOG"/>
    <property type="match status" value="1"/>
</dbReference>
<evidence type="ECO:0000256" key="4">
    <source>
        <dbReference type="ARBA" id="ARBA00022723"/>
    </source>
</evidence>
<evidence type="ECO:0000256" key="6">
    <source>
        <dbReference type="ARBA" id="ARBA00022833"/>
    </source>
</evidence>
<dbReference type="GO" id="GO:0046872">
    <property type="term" value="F:metal ion binding"/>
    <property type="evidence" value="ECO:0007669"/>
    <property type="project" value="UniProtKB-KW"/>
</dbReference>
<dbReference type="AlphaFoldDB" id="A0A2V4NPC7"/>
<evidence type="ECO:0000256" key="2">
    <source>
        <dbReference type="ARBA" id="ARBA00022670"/>
    </source>
</evidence>
<dbReference type="GO" id="GO:0004222">
    <property type="term" value="F:metalloendopeptidase activity"/>
    <property type="evidence" value="ECO:0007669"/>
    <property type="project" value="InterPro"/>
</dbReference>
<keyword evidence="5 10" id="KW-0378">Hydrolase</keyword>
<evidence type="ECO:0000313" key="14">
    <source>
        <dbReference type="Proteomes" id="UP000248039"/>
    </source>
</evidence>
<dbReference type="EMBL" id="PYBW01000057">
    <property type="protein sequence ID" value="PYC77693.1"/>
    <property type="molecule type" value="Genomic_DNA"/>
</dbReference>
<dbReference type="InterPro" id="IPR001915">
    <property type="entry name" value="Peptidase_M48"/>
</dbReference>
<comment type="similarity">
    <text evidence="10">Belongs to the peptidase M48 family.</text>
</comment>
<evidence type="ECO:0000259" key="12">
    <source>
        <dbReference type="Pfam" id="PF01435"/>
    </source>
</evidence>
<keyword evidence="9 11" id="KW-0472">Membrane</keyword>
<reference evidence="13 14" key="1">
    <citation type="submission" date="2018-03" db="EMBL/GenBank/DDBJ databases">
        <title>Bioinformatic expansion and discovery of thiopeptide antibiotics.</title>
        <authorList>
            <person name="Schwalen C.J."/>
            <person name="Hudson G.A."/>
            <person name="Mitchell D.A."/>
        </authorList>
    </citation>
    <scope>NUCLEOTIDE SEQUENCE [LARGE SCALE GENOMIC DNA]</scope>
    <source>
        <strain evidence="13 14">ATCC 21389</strain>
    </source>
</reference>
<feature type="domain" description="Peptidase M48" evidence="12">
    <location>
        <begin position="147"/>
        <end position="393"/>
    </location>
</feature>
<keyword evidence="3 11" id="KW-0812">Transmembrane</keyword>
<keyword evidence="2 10" id="KW-0645">Protease</keyword>
<evidence type="ECO:0000256" key="11">
    <source>
        <dbReference type="SAM" id="Phobius"/>
    </source>
</evidence>
<dbReference type="Proteomes" id="UP000248039">
    <property type="component" value="Unassembled WGS sequence"/>
</dbReference>
<dbReference type="PANTHER" id="PTHR43221">
    <property type="entry name" value="PROTEASE HTPX"/>
    <property type="match status" value="1"/>
</dbReference>
<comment type="cofactor">
    <cofactor evidence="10">
        <name>Zn(2+)</name>
        <dbReference type="ChEBI" id="CHEBI:29105"/>
    </cofactor>
    <text evidence="10">Binds 1 zinc ion per subunit.</text>
</comment>
<accession>A0A2V4NPC7</accession>
<keyword evidence="4" id="KW-0479">Metal-binding</keyword>
<dbReference type="GO" id="GO:0006508">
    <property type="term" value="P:proteolysis"/>
    <property type="evidence" value="ECO:0007669"/>
    <property type="project" value="UniProtKB-KW"/>
</dbReference>
<evidence type="ECO:0000256" key="9">
    <source>
        <dbReference type="ARBA" id="ARBA00023136"/>
    </source>
</evidence>
<dbReference type="InterPro" id="IPR050083">
    <property type="entry name" value="HtpX_protease"/>
</dbReference>
<sequence length="433" mass="47927">MRGVPQTITSTRPCPQCAAPIEADPRFADWCPACEWNLAPVQEPSRRRGERSRARSRARVERLYRALAARPPESDQHRSGAWVLAVLLATLVNLVTLAVLAGSLWLLVAGALVLKALALVGLGLAWLLRPRLGRWRAAEPGELTAAQAPVLHAVTARIAAALDTRTPDRIVVDHAYNASYARIGLRGRVQLTVGLPLWTALAEDERLALLGHELGHGSNGDQRRELWLMMAHSALTEWCRLLLPHFGYRFQRRGMRQAADTNLVTLFLQLLAQPVLLLLTVLNRLTERSSQQAEYLADNRAATVASSGAAERMLAKLMLHQSVQVRLGQQRSAAQRGGRTGRSGTAPVEEFWTGLREYLDSVPASERERRIRLSALEMTAVDTTHPPTHLRMRMRATRPDRAATVTVDPAEWAAIEAELAPARSRIGRQLLGW</sequence>
<keyword evidence="14" id="KW-1185">Reference proteome</keyword>
<dbReference type="Pfam" id="PF01435">
    <property type="entry name" value="Peptidase_M48"/>
    <property type="match status" value="1"/>
</dbReference>
<keyword evidence="7 11" id="KW-1133">Transmembrane helix</keyword>
<evidence type="ECO:0000256" key="8">
    <source>
        <dbReference type="ARBA" id="ARBA00023049"/>
    </source>
</evidence>